<keyword evidence="5 8" id="KW-0812">Transmembrane</keyword>
<comment type="caution">
    <text evidence="9">The sequence shown here is derived from an EMBL/GenBank/DDBJ whole genome shotgun (WGS) entry which is preliminary data.</text>
</comment>
<proteinExistence type="inferred from homology"/>
<feature type="transmembrane region" description="Helical" evidence="8">
    <location>
        <begin position="349"/>
        <end position="369"/>
    </location>
</feature>
<gene>
    <name evidence="9" type="ORF">QUV96_02705</name>
</gene>
<keyword evidence="8" id="KW-0769">Symport</keyword>
<keyword evidence="4 8" id="KW-1003">Cell membrane</keyword>
<dbReference type="PROSITE" id="PS51257">
    <property type="entry name" value="PROKAR_LIPOPROTEIN"/>
    <property type="match status" value="1"/>
</dbReference>
<reference evidence="9 10" key="1">
    <citation type="submission" date="2023-06" db="EMBL/GenBank/DDBJ databases">
        <title>Identification and characterization of horizontal gene transfer across gut microbiota members of farm animals based on homology search.</title>
        <authorList>
            <person name="Schwarzerova J."/>
            <person name="Nykrynova M."/>
            <person name="Jureckova K."/>
            <person name="Cejkova D."/>
            <person name="Rychlik I."/>
        </authorList>
    </citation>
    <scope>NUCLEOTIDE SEQUENCE [LARGE SCALE GENOMIC DNA]</scope>
    <source>
        <strain evidence="9 10">ET39</strain>
    </source>
</reference>
<dbReference type="RefSeq" id="WP_289607015.1">
    <property type="nucleotide sequence ID" value="NZ_JAUDCG010000008.1"/>
</dbReference>
<reference evidence="10" key="2">
    <citation type="submission" date="2023-06" db="EMBL/GenBank/DDBJ databases">
        <title>Identification and characterization of horizontal gene transfer across gut microbiota members of farm animals based on homology search.</title>
        <authorList>
            <person name="Zeman M."/>
            <person name="Kubasova T."/>
            <person name="Jahodarova E."/>
            <person name="Nykrynova M."/>
            <person name="Rychlik I."/>
        </authorList>
    </citation>
    <scope>NUCLEOTIDE SEQUENCE [LARGE SCALE GENOMIC DNA]</scope>
    <source>
        <strain evidence="10">ET39</strain>
    </source>
</reference>
<dbReference type="PANTHER" id="PTHR30330">
    <property type="entry name" value="AGSS FAMILY TRANSPORTER, SODIUM-ALANINE"/>
    <property type="match status" value="1"/>
</dbReference>
<comment type="subcellular location">
    <subcellularLocation>
        <location evidence="1 8">Cell membrane</location>
        <topology evidence="1 8">Multi-pass membrane protein</topology>
    </subcellularLocation>
</comment>
<feature type="transmembrane region" description="Helical" evidence="8">
    <location>
        <begin position="207"/>
        <end position="226"/>
    </location>
</feature>
<feature type="transmembrane region" description="Helical" evidence="8">
    <location>
        <begin position="178"/>
        <end position="195"/>
    </location>
</feature>
<keyword evidence="7 8" id="KW-0472">Membrane</keyword>
<dbReference type="InterPro" id="IPR001463">
    <property type="entry name" value="Na/Ala_symport"/>
</dbReference>
<dbReference type="PRINTS" id="PR00175">
    <property type="entry name" value="NAALASMPORT"/>
</dbReference>
<dbReference type="NCBIfam" id="TIGR00835">
    <property type="entry name" value="agcS"/>
    <property type="match status" value="1"/>
</dbReference>
<name>A0ABT7UA76_9FIRM</name>
<feature type="transmembrane region" description="Helical" evidence="8">
    <location>
        <begin position="65"/>
        <end position="86"/>
    </location>
</feature>
<comment type="similarity">
    <text evidence="2 8">Belongs to the alanine or glycine:cation symporter (AGCS) (TC 2.A.25) family.</text>
</comment>
<evidence type="ECO:0000313" key="10">
    <source>
        <dbReference type="Proteomes" id="UP001529340"/>
    </source>
</evidence>
<evidence type="ECO:0000256" key="2">
    <source>
        <dbReference type="ARBA" id="ARBA00009261"/>
    </source>
</evidence>
<feature type="transmembrane region" description="Helical" evidence="8">
    <location>
        <begin position="15"/>
        <end position="33"/>
    </location>
</feature>
<accession>A0ABT7UA76</accession>
<evidence type="ECO:0000256" key="3">
    <source>
        <dbReference type="ARBA" id="ARBA00022448"/>
    </source>
</evidence>
<feature type="transmembrane region" description="Helical" evidence="8">
    <location>
        <begin position="381"/>
        <end position="400"/>
    </location>
</feature>
<evidence type="ECO:0000256" key="8">
    <source>
        <dbReference type="RuleBase" id="RU363064"/>
    </source>
</evidence>
<dbReference type="PANTHER" id="PTHR30330:SF3">
    <property type="entry name" value="TRANSCRIPTIONAL REGULATOR, LRP FAMILY"/>
    <property type="match status" value="1"/>
</dbReference>
<evidence type="ECO:0000256" key="7">
    <source>
        <dbReference type="ARBA" id="ARBA00023136"/>
    </source>
</evidence>
<feature type="transmembrane region" description="Helical" evidence="8">
    <location>
        <begin position="306"/>
        <end position="328"/>
    </location>
</feature>
<feature type="transmembrane region" description="Helical" evidence="8">
    <location>
        <begin position="140"/>
        <end position="158"/>
    </location>
</feature>
<keyword evidence="3 8" id="KW-0813">Transport</keyword>
<sequence length="470" mass="51628">MERLLWMEHQLNQLVWGWGSILFLLVSACWFLFRAHRLLLHPQRWFRSLFRALHGEQGKEARSSLYTALAGTLGIGSIVGAASALALGGAGALFWLLVSGLAGMVLKYVETTLACAYQRPRAGGFIGGAMILLGEVRGRVFLSVCFSLCVLVAAFGIGSMAPSSAITGSLCTLFPISRWWAAMLVVALAALVLIGKGERIRKVNERIVPLVSMLYIAVCLLLLFVYQHRLPAVFGQVLQDAFAFPAIGGGVSGFCLSRAVHYGLARGLFSHEAGMGSAPLAYAALPCREPVEQGCVGMLEVFFDTFVITLLSALALLCTTPLSTASGVDGSVLMSGCFSLLFGPLGERLFHGMLILFAFPTILGWYYYAEQCLHYLFSDQGIHRIYLFLFLCSLFLGGIWETKVIWELCDTLNGCMLLVNLTAMWSFQGECAQLTDRYVCQRGCVFARRTDRHLHMVKGAVDLQKKEERR</sequence>
<evidence type="ECO:0000256" key="6">
    <source>
        <dbReference type="ARBA" id="ARBA00022989"/>
    </source>
</evidence>
<organism evidence="9 10">
    <name type="scientific">Amedibacillus dolichus</name>
    <dbReference type="NCBI Taxonomy" id="31971"/>
    <lineage>
        <taxon>Bacteria</taxon>
        <taxon>Bacillati</taxon>
        <taxon>Bacillota</taxon>
        <taxon>Erysipelotrichia</taxon>
        <taxon>Erysipelotrichales</taxon>
        <taxon>Erysipelotrichaceae</taxon>
        <taxon>Amedibacillus</taxon>
    </lineage>
</organism>
<keyword evidence="6 8" id="KW-1133">Transmembrane helix</keyword>
<keyword evidence="10" id="KW-1185">Reference proteome</keyword>
<evidence type="ECO:0000256" key="5">
    <source>
        <dbReference type="ARBA" id="ARBA00022692"/>
    </source>
</evidence>
<feature type="transmembrane region" description="Helical" evidence="8">
    <location>
        <begin position="92"/>
        <end position="109"/>
    </location>
</feature>
<evidence type="ECO:0000256" key="4">
    <source>
        <dbReference type="ARBA" id="ARBA00022475"/>
    </source>
</evidence>
<protein>
    <submittedName>
        <fullName evidence="9">Amino acid carrier protein</fullName>
    </submittedName>
</protein>
<dbReference type="Proteomes" id="UP001529340">
    <property type="component" value="Unassembled WGS sequence"/>
</dbReference>
<evidence type="ECO:0000256" key="1">
    <source>
        <dbReference type="ARBA" id="ARBA00004651"/>
    </source>
</evidence>
<dbReference type="Pfam" id="PF01235">
    <property type="entry name" value="Na_Ala_symp"/>
    <property type="match status" value="1"/>
</dbReference>
<reference evidence="9 10" key="3">
    <citation type="submission" date="2023-06" db="EMBL/GenBank/DDBJ databases">
        <authorList>
            <person name="Zeman M."/>
            <person name="Kubasova T."/>
            <person name="Jahodarova E."/>
            <person name="Nykrynova M."/>
            <person name="Rychlik I."/>
        </authorList>
    </citation>
    <scope>NUCLEOTIDE SEQUENCE [LARGE SCALE GENOMIC DNA]</scope>
    <source>
        <strain evidence="9 10">ET39</strain>
    </source>
</reference>
<dbReference type="EMBL" id="JAUDCG010000008">
    <property type="protein sequence ID" value="MDM8156545.1"/>
    <property type="molecule type" value="Genomic_DNA"/>
</dbReference>
<evidence type="ECO:0000313" key="9">
    <source>
        <dbReference type="EMBL" id="MDM8156545.1"/>
    </source>
</evidence>